<protein>
    <submittedName>
        <fullName evidence="5">MarR family transcriptional regulator</fullName>
    </submittedName>
</protein>
<proteinExistence type="predicted"/>
<evidence type="ECO:0000256" key="1">
    <source>
        <dbReference type="ARBA" id="ARBA00023015"/>
    </source>
</evidence>
<evidence type="ECO:0000313" key="5">
    <source>
        <dbReference type="EMBL" id="NDV01586.1"/>
    </source>
</evidence>
<dbReference type="Gene3D" id="1.10.10.10">
    <property type="entry name" value="Winged helix-like DNA-binding domain superfamily/Winged helix DNA-binding domain"/>
    <property type="match status" value="1"/>
</dbReference>
<dbReference type="SMART" id="SM00347">
    <property type="entry name" value="HTH_MARR"/>
    <property type="match status" value="1"/>
</dbReference>
<keyword evidence="3" id="KW-0804">Transcription</keyword>
<keyword evidence="1" id="KW-0805">Transcription regulation</keyword>
<gene>
    <name evidence="5" type="ORF">GZA08_11490</name>
</gene>
<dbReference type="InterPro" id="IPR000835">
    <property type="entry name" value="HTH_MarR-typ"/>
</dbReference>
<evidence type="ECO:0000256" key="3">
    <source>
        <dbReference type="ARBA" id="ARBA00023163"/>
    </source>
</evidence>
<evidence type="ECO:0000259" key="4">
    <source>
        <dbReference type="PROSITE" id="PS50995"/>
    </source>
</evidence>
<comment type="caution">
    <text evidence="5">The sequence shown here is derived from an EMBL/GenBank/DDBJ whole genome shotgun (WGS) entry which is preliminary data.</text>
</comment>
<keyword evidence="2" id="KW-0238">DNA-binding</keyword>
<organism evidence="5 6">
    <name type="scientific">Pseudoroseicyclus tamaricis</name>
    <dbReference type="NCBI Taxonomy" id="2705421"/>
    <lineage>
        <taxon>Bacteria</taxon>
        <taxon>Pseudomonadati</taxon>
        <taxon>Pseudomonadota</taxon>
        <taxon>Alphaproteobacteria</taxon>
        <taxon>Rhodobacterales</taxon>
        <taxon>Paracoccaceae</taxon>
        <taxon>Pseudoroseicyclus</taxon>
    </lineage>
</organism>
<feature type="domain" description="HTH marR-type" evidence="4">
    <location>
        <begin position="14"/>
        <end position="143"/>
    </location>
</feature>
<dbReference type="Pfam" id="PF01047">
    <property type="entry name" value="MarR"/>
    <property type="match status" value="1"/>
</dbReference>
<dbReference type="Proteomes" id="UP000474757">
    <property type="component" value="Unassembled WGS sequence"/>
</dbReference>
<dbReference type="GO" id="GO:0003700">
    <property type="term" value="F:DNA-binding transcription factor activity"/>
    <property type="evidence" value="ECO:0007669"/>
    <property type="project" value="InterPro"/>
</dbReference>
<evidence type="ECO:0000256" key="2">
    <source>
        <dbReference type="ARBA" id="ARBA00023125"/>
    </source>
</evidence>
<name>A0A6B2K4H1_9RHOB</name>
<dbReference type="PRINTS" id="PR00598">
    <property type="entry name" value="HTHMARR"/>
</dbReference>
<keyword evidence="6" id="KW-1185">Reference proteome</keyword>
<dbReference type="InterPro" id="IPR036388">
    <property type="entry name" value="WH-like_DNA-bd_sf"/>
</dbReference>
<dbReference type="EMBL" id="JAAGAB010000002">
    <property type="protein sequence ID" value="NDV01586.1"/>
    <property type="molecule type" value="Genomic_DNA"/>
</dbReference>
<dbReference type="PANTHER" id="PTHR42756">
    <property type="entry name" value="TRANSCRIPTIONAL REGULATOR, MARR"/>
    <property type="match status" value="1"/>
</dbReference>
<sequence>MTTPTSTFDRTRSTGYLANHMARLFAQRLHERIRPLGLAPAQFMSLLELWENDGLTQRELVERLDVEQATMANTLSRMERDGLIERRAHESDARAKRIHLTDRARALRAPAEAAAREVNALALGQMSAEERDQFVGWIKRAIAGLQEGDEGEEPAGR</sequence>
<reference evidence="5 6" key="1">
    <citation type="submission" date="2020-02" db="EMBL/GenBank/DDBJ databases">
        <title>Pseudoroseicyclus tamarix, sp. nov., isolated from offshore sediment of a Tamarix chinensis forest.</title>
        <authorList>
            <person name="Gai Y."/>
        </authorList>
    </citation>
    <scope>NUCLEOTIDE SEQUENCE [LARGE SCALE GENOMIC DNA]</scope>
    <source>
        <strain evidence="5 6">CLL3-39</strain>
    </source>
</reference>
<dbReference type="PROSITE" id="PS50995">
    <property type="entry name" value="HTH_MARR_2"/>
    <property type="match status" value="1"/>
</dbReference>
<evidence type="ECO:0000313" key="6">
    <source>
        <dbReference type="Proteomes" id="UP000474757"/>
    </source>
</evidence>
<dbReference type="RefSeq" id="WP_163893658.1">
    <property type="nucleotide sequence ID" value="NZ_JAAFYS010000002.1"/>
</dbReference>
<dbReference type="SUPFAM" id="SSF46785">
    <property type="entry name" value="Winged helix' DNA-binding domain"/>
    <property type="match status" value="1"/>
</dbReference>
<dbReference type="GO" id="GO:0003677">
    <property type="term" value="F:DNA binding"/>
    <property type="evidence" value="ECO:0007669"/>
    <property type="project" value="UniProtKB-KW"/>
</dbReference>
<accession>A0A6B2K4H1</accession>
<dbReference type="PANTHER" id="PTHR42756:SF1">
    <property type="entry name" value="TRANSCRIPTIONAL REPRESSOR OF EMRAB OPERON"/>
    <property type="match status" value="1"/>
</dbReference>
<dbReference type="InterPro" id="IPR036390">
    <property type="entry name" value="WH_DNA-bd_sf"/>
</dbReference>
<dbReference type="AlphaFoldDB" id="A0A6B2K4H1"/>